<evidence type="ECO:0000313" key="5">
    <source>
        <dbReference type="Proteomes" id="UP000445696"/>
    </source>
</evidence>
<sequence length="200" mass="22957">MKPARKRRSWEQRARENRESLINAAAKTVGEKGYEGATIAEVTSRAGLSLGLFYQYFESRGDLFNQLLPAVGSRLIATLGQESSSVKDAVEGEKRAIRAYFDYLDSDKSIMRVFKEAEVYAPDAYNEYLANILRRYSKVLRRQKEQGEFQKFSEKELEVVATMLTMARVEFYERFAESDESSEWICDIFVKIVEALAKAK</sequence>
<keyword evidence="1 2" id="KW-0238">DNA-binding</keyword>
<dbReference type="InterPro" id="IPR050624">
    <property type="entry name" value="HTH-type_Tx_Regulator"/>
</dbReference>
<feature type="DNA-binding region" description="H-T-H motif" evidence="2">
    <location>
        <begin position="38"/>
        <end position="57"/>
    </location>
</feature>
<dbReference type="SUPFAM" id="SSF46689">
    <property type="entry name" value="Homeodomain-like"/>
    <property type="match status" value="1"/>
</dbReference>
<evidence type="ECO:0000313" key="4">
    <source>
        <dbReference type="EMBL" id="MZR22677.1"/>
    </source>
</evidence>
<name>A0A845MHF5_9PROT</name>
<dbReference type="RefSeq" id="WP_161339147.1">
    <property type="nucleotide sequence ID" value="NZ_JBHSDG010000004.1"/>
</dbReference>
<dbReference type="EMBL" id="WTVA01000004">
    <property type="protein sequence ID" value="MZR22677.1"/>
    <property type="molecule type" value="Genomic_DNA"/>
</dbReference>
<dbReference type="PROSITE" id="PS50977">
    <property type="entry name" value="HTH_TETR_2"/>
    <property type="match status" value="1"/>
</dbReference>
<dbReference type="InterPro" id="IPR001647">
    <property type="entry name" value="HTH_TetR"/>
</dbReference>
<dbReference type="OrthoDB" id="9811084at2"/>
<reference evidence="4 5" key="1">
    <citation type="journal article" date="2014" name="Int. J. Syst. Evol. Microbiol.">
        <title>Sneathiella chungangensis sp. nov., isolated from a marine sand, and emended description of the genus Sneathiella.</title>
        <authorList>
            <person name="Siamphan C."/>
            <person name="Kim H."/>
            <person name="Lee J.S."/>
            <person name="Kim W."/>
        </authorList>
    </citation>
    <scope>NUCLEOTIDE SEQUENCE [LARGE SCALE GENOMIC DNA]</scope>
    <source>
        <strain evidence="4 5">KCTC 32476</strain>
    </source>
</reference>
<gene>
    <name evidence="4" type="ORF">GQF03_10060</name>
</gene>
<dbReference type="PANTHER" id="PTHR43479">
    <property type="entry name" value="ACREF/ENVCD OPERON REPRESSOR-RELATED"/>
    <property type="match status" value="1"/>
</dbReference>
<dbReference type="Gene3D" id="1.10.357.10">
    <property type="entry name" value="Tetracycline Repressor, domain 2"/>
    <property type="match status" value="1"/>
</dbReference>
<evidence type="ECO:0000256" key="1">
    <source>
        <dbReference type="ARBA" id="ARBA00023125"/>
    </source>
</evidence>
<dbReference type="GO" id="GO:0003677">
    <property type="term" value="F:DNA binding"/>
    <property type="evidence" value="ECO:0007669"/>
    <property type="project" value="UniProtKB-UniRule"/>
</dbReference>
<protein>
    <submittedName>
        <fullName evidence="4">TetR family transcriptional regulator</fullName>
    </submittedName>
</protein>
<comment type="caution">
    <text evidence="4">The sequence shown here is derived from an EMBL/GenBank/DDBJ whole genome shotgun (WGS) entry which is preliminary data.</text>
</comment>
<dbReference type="Pfam" id="PF00440">
    <property type="entry name" value="TetR_N"/>
    <property type="match status" value="1"/>
</dbReference>
<dbReference type="InterPro" id="IPR009057">
    <property type="entry name" value="Homeodomain-like_sf"/>
</dbReference>
<evidence type="ECO:0000256" key="2">
    <source>
        <dbReference type="PROSITE-ProRule" id="PRU00335"/>
    </source>
</evidence>
<dbReference type="PRINTS" id="PR00455">
    <property type="entry name" value="HTHTETR"/>
</dbReference>
<evidence type="ECO:0000259" key="3">
    <source>
        <dbReference type="PROSITE" id="PS50977"/>
    </source>
</evidence>
<organism evidence="4 5">
    <name type="scientific">Sneathiella chungangensis</name>
    <dbReference type="NCBI Taxonomy" id="1418234"/>
    <lineage>
        <taxon>Bacteria</taxon>
        <taxon>Pseudomonadati</taxon>
        <taxon>Pseudomonadota</taxon>
        <taxon>Alphaproteobacteria</taxon>
        <taxon>Sneathiellales</taxon>
        <taxon>Sneathiellaceae</taxon>
        <taxon>Sneathiella</taxon>
    </lineage>
</organism>
<feature type="domain" description="HTH tetR-type" evidence="3">
    <location>
        <begin position="15"/>
        <end position="75"/>
    </location>
</feature>
<accession>A0A845MHF5</accession>
<dbReference type="Proteomes" id="UP000445696">
    <property type="component" value="Unassembled WGS sequence"/>
</dbReference>
<proteinExistence type="predicted"/>
<dbReference type="AlphaFoldDB" id="A0A845MHF5"/>
<keyword evidence="5" id="KW-1185">Reference proteome</keyword>
<dbReference type="PANTHER" id="PTHR43479:SF11">
    <property type="entry name" value="ACREF_ENVCD OPERON REPRESSOR-RELATED"/>
    <property type="match status" value="1"/>
</dbReference>